<reference evidence="1" key="1">
    <citation type="journal article" date="2015" name="Nature">
        <title>Complex archaea that bridge the gap between prokaryotes and eukaryotes.</title>
        <authorList>
            <person name="Spang A."/>
            <person name="Saw J.H."/>
            <person name="Jorgensen S.L."/>
            <person name="Zaremba-Niedzwiedzka K."/>
            <person name="Martijn J."/>
            <person name="Lind A.E."/>
            <person name="van Eijk R."/>
            <person name="Schleper C."/>
            <person name="Guy L."/>
            <person name="Ettema T.J."/>
        </authorList>
    </citation>
    <scope>NUCLEOTIDE SEQUENCE</scope>
</reference>
<evidence type="ECO:0000313" key="1">
    <source>
        <dbReference type="EMBL" id="KKL46181.1"/>
    </source>
</evidence>
<gene>
    <name evidence="1" type="ORF">LCGC14_2348150</name>
</gene>
<sequence length="70" mass="7754">MAKKKASRKTVSKKKASDVVQGIASLSVSLQKAKNGFVVRSWGEKLAREVIYIAKTKQEAKGYIDKIMKV</sequence>
<accession>A0A0F9CXE1</accession>
<protein>
    <submittedName>
        <fullName evidence="1">Uncharacterized protein</fullName>
    </submittedName>
</protein>
<proteinExistence type="predicted"/>
<name>A0A0F9CXE1_9ZZZZ</name>
<comment type="caution">
    <text evidence="1">The sequence shown here is derived from an EMBL/GenBank/DDBJ whole genome shotgun (WGS) entry which is preliminary data.</text>
</comment>
<dbReference type="EMBL" id="LAZR01034128">
    <property type="protein sequence ID" value="KKL46181.1"/>
    <property type="molecule type" value="Genomic_DNA"/>
</dbReference>
<organism evidence="1">
    <name type="scientific">marine sediment metagenome</name>
    <dbReference type="NCBI Taxonomy" id="412755"/>
    <lineage>
        <taxon>unclassified sequences</taxon>
        <taxon>metagenomes</taxon>
        <taxon>ecological metagenomes</taxon>
    </lineage>
</organism>
<dbReference type="AlphaFoldDB" id="A0A0F9CXE1"/>